<organism evidence="2 3">
    <name type="scientific">Truncatella angustata</name>
    <dbReference type="NCBI Taxonomy" id="152316"/>
    <lineage>
        <taxon>Eukaryota</taxon>
        <taxon>Fungi</taxon>
        <taxon>Dikarya</taxon>
        <taxon>Ascomycota</taxon>
        <taxon>Pezizomycotina</taxon>
        <taxon>Sordariomycetes</taxon>
        <taxon>Xylariomycetidae</taxon>
        <taxon>Amphisphaeriales</taxon>
        <taxon>Sporocadaceae</taxon>
        <taxon>Truncatella</taxon>
    </lineage>
</organism>
<dbReference type="RefSeq" id="XP_045951205.1">
    <property type="nucleotide sequence ID" value="XM_046108500.1"/>
</dbReference>
<name>A0A9P8UAW1_9PEZI</name>
<comment type="caution">
    <text evidence="2">The sequence shown here is derived from an EMBL/GenBank/DDBJ whole genome shotgun (WGS) entry which is preliminary data.</text>
</comment>
<feature type="region of interest" description="Disordered" evidence="1">
    <location>
        <begin position="54"/>
        <end position="73"/>
    </location>
</feature>
<dbReference type="GeneID" id="70137391"/>
<dbReference type="Proteomes" id="UP000758603">
    <property type="component" value="Unassembled WGS sequence"/>
</dbReference>
<gene>
    <name evidence="2" type="ORF">BKA67DRAFT_665096</name>
</gene>
<evidence type="ECO:0000313" key="2">
    <source>
        <dbReference type="EMBL" id="KAH6643275.1"/>
    </source>
</evidence>
<dbReference type="EMBL" id="JAGPXC010000013">
    <property type="protein sequence ID" value="KAH6643275.1"/>
    <property type="molecule type" value="Genomic_DNA"/>
</dbReference>
<evidence type="ECO:0000256" key="1">
    <source>
        <dbReference type="SAM" id="MobiDB-lite"/>
    </source>
</evidence>
<sequence>MPRILDSNRSYRIKKARKPLARKAVYSAEKDAEFQTKVEGEIFSEWFGDDYGKTAAAGGERGEDEVADDSEESPAKRARISLESHLAIAQPKQVAATDELVDTMEGYVFDMQEVFESLGLSSKRPDIPESVAAALTNPFTPKSDKRIKLPNLPEADVNEVLARMKANQIMRDMTAWYDRLRETAQEEEESAVQDDDSIDASLAREVEPNLGDIYDLSKISNEVALLQAFNMSTLFAYHCIDVMKQTKMESDEFFRLLEPADVLAKHCALKLWKNNWHLTIDWERYLRELRADLADAKEWFKKADYLQRTIEFISQI</sequence>
<accession>A0A9P8UAW1</accession>
<protein>
    <submittedName>
        <fullName evidence="2">Uncharacterized protein</fullName>
    </submittedName>
</protein>
<keyword evidence="3" id="KW-1185">Reference proteome</keyword>
<proteinExistence type="predicted"/>
<evidence type="ECO:0000313" key="3">
    <source>
        <dbReference type="Proteomes" id="UP000758603"/>
    </source>
</evidence>
<feature type="compositionally biased region" description="Acidic residues" evidence="1">
    <location>
        <begin position="62"/>
        <end position="72"/>
    </location>
</feature>
<dbReference type="AlphaFoldDB" id="A0A9P8UAW1"/>
<reference evidence="2" key="1">
    <citation type="journal article" date="2021" name="Nat. Commun.">
        <title>Genetic determinants of endophytism in the Arabidopsis root mycobiome.</title>
        <authorList>
            <person name="Mesny F."/>
            <person name="Miyauchi S."/>
            <person name="Thiergart T."/>
            <person name="Pickel B."/>
            <person name="Atanasova L."/>
            <person name="Karlsson M."/>
            <person name="Huettel B."/>
            <person name="Barry K.W."/>
            <person name="Haridas S."/>
            <person name="Chen C."/>
            <person name="Bauer D."/>
            <person name="Andreopoulos W."/>
            <person name="Pangilinan J."/>
            <person name="LaButti K."/>
            <person name="Riley R."/>
            <person name="Lipzen A."/>
            <person name="Clum A."/>
            <person name="Drula E."/>
            <person name="Henrissat B."/>
            <person name="Kohler A."/>
            <person name="Grigoriev I.V."/>
            <person name="Martin F.M."/>
            <person name="Hacquard S."/>
        </authorList>
    </citation>
    <scope>NUCLEOTIDE SEQUENCE</scope>
    <source>
        <strain evidence="2">MPI-SDFR-AT-0073</strain>
    </source>
</reference>
<dbReference type="OrthoDB" id="4744244at2759"/>